<proteinExistence type="predicted"/>
<protein>
    <submittedName>
        <fullName evidence="1">Uncharacterized protein</fullName>
    </submittedName>
</protein>
<dbReference type="OrthoDB" id="3946340at2759"/>
<reference evidence="1" key="1">
    <citation type="journal article" date="2020" name="Stud. Mycol.">
        <title>101 Dothideomycetes genomes: a test case for predicting lifestyles and emergence of pathogens.</title>
        <authorList>
            <person name="Haridas S."/>
            <person name="Albert R."/>
            <person name="Binder M."/>
            <person name="Bloem J."/>
            <person name="Labutti K."/>
            <person name="Salamov A."/>
            <person name="Andreopoulos B."/>
            <person name="Baker S."/>
            <person name="Barry K."/>
            <person name="Bills G."/>
            <person name="Bluhm B."/>
            <person name="Cannon C."/>
            <person name="Castanera R."/>
            <person name="Culley D."/>
            <person name="Daum C."/>
            <person name="Ezra D."/>
            <person name="Gonzalez J."/>
            <person name="Henrissat B."/>
            <person name="Kuo A."/>
            <person name="Liang C."/>
            <person name="Lipzen A."/>
            <person name="Lutzoni F."/>
            <person name="Magnuson J."/>
            <person name="Mondo S."/>
            <person name="Nolan M."/>
            <person name="Ohm R."/>
            <person name="Pangilinan J."/>
            <person name="Park H.-J."/>
            <person name="Ramirez L."/>
            <person name="Alfaro M."/>
            <person name="Sun H."/>
            <person name="Tritt A."/>
            <person name="Yoshinaga Y."/>
            <person name="Zwiers L.-H."/>
            <person name="Turgeon B."/>
            <person name="Goodwin S."/>
            <person name="Spatafora J."/>
            <person name="Crous P."/>
            <person name="Grigoriev I."/>
        </authorList>
    </citation>
    <scope>NUCLEOTIDE SEQUENCE</scope>
    <source>
        <strain evidence="1">CBS 207.26</strain>
    </source>
</reference>
<organism evidence="1 2">
    <name type="scientific">Zopfia rhizophila CBS 207.26</name>
    <dbReference type="NCBI Taxonomy" id="1314779"/>
    <lineage>
        <taxon>Eukaryota</taxon>
        <taxon>Fungi</taxon>
        <taxon>Dikarya</taxon>
        <taxon>Ascomycota</taxon>
        <taxon>Pezizomycotina</taxon>
        <taxon>Dothideomycetes</taxon>
        <taxon>Dothideomycetes incertae sedis</taxon>
        <taxon>Zopfiaceae</taxon>
        <taxon>Zopfia</taxon>
    </lineage>
</organism>
<evidence type="ECO:0000313" key="2">
    <source>
        <dbReference type="Proteomes" id="UP000800200"/>
    </source>
</evidence>
<name>A0A6A6DU18_9PEZI</name>
<dbReference type="EMBL" id="ML994652">
    <property type="protein sequence ID" value="KAF2181480.1"/>
    <property type="molecule type" value="Genomic_DNA"/>
</dbReference>
<keyword evidence="2" id="KW-1185">Reference proteome</keyword>
<sequence length="229" mass="26162">MGSLNRRHHHLLHPHRHLHHLLTSHLTVRKPPPGMVVVDSGHDRFGNRIGSSSDQLEEISTHTALIPIRYSGDTMLDVDRILRIVPFKRNVFTMMHRTRKADFMEHEWIIRYGNPEVWVWASPALTIPMDDDDLVYYIVLSTWHASDSFVHGAHFNGRQIYNLVKCGSREAAAAEAFYAAGVNGWNVAFSCVVRMGETFSDRTGAAERVEELWNLGEDGKDDTTVRVFF</sequence>
<gene>
    <name evidence="1" type="ORF">K469DRAFT_691967</name>
</gene>
<dbReference type="AlphaFoldDB" id="A0A6A6DU18"/>
<accession>A0A6A6DU18</accession>
<evidence type="ECO:0000313" key="1">
    <source>
        <dbReference type="EMBL" id="KAF2181480.1"/>
    </source>
</evidence>
<dbReference type="Proteomes" id="UP000800200">
    <property type="component" value="Unassembled WGS sequence"/>
</dbReference>